<feature type="transmembrane region" description="Helical" evidence="1">
    <location>
        <begin position="12"/>
        <end position="33"/>
    </location>
</feature>
<organism evidence="2 3">
    <name type="scientific">Natronorubrum tibetense GA33</name>
    <dbReference type="NCBI Taxonomy" id="1114856"/>
    <lineage>
        <taxon>Archaea</taxon>
        <taxon>Methanobacteriati</taxon>
        <taxon>Methanobacteriota</taxon>
        <taxon>Stenosarchaea group</taxon>
        <taxon>Halobacteria</taxon>
        <taxon>Halobacteriales</taxon>
        <taxon>Natrialbaceae</taxon>
        <taxon>Natronorubrum</taxon>
    </lineage>
</organism>
<dbReference type="RefSeq" id="WP_006087737.1">
    <property type="nucleotide sequence ID" value="NZ_AOHW01000001.1"/>
</dbReference>
<keyword evidence="1" id="KW-0472">Membrane</keyword>
<sequence>MLESVPPLVETAIYGYFLLVAAIGCYLHGRLWISARSRNRDELADETPGIES</sequence>
<comment type="caution">
    <text evidence="2">The sequence shown here is derived from an EMBL/GenBank/DDBJ whole genome shotgun (WGS) entry which is preliminary data.</text>
</comment>
<dbReference type="EMBL" id="AOHW01000001">
    <property type="protein sequence ID" value="ELY46867.1"/>
    <property type="molecule type" value="Genomic_DNA"/>
</dbReference>
<evidence type="ECO:0000313" key="2">
    <source>
        <dbReference type="EMBL" id="ELY46867.1"/>
    </source>
</evidence>
<keyword evidence="3" id="KW-1185">Reference proteome</keyword>
<protein>
    <submittedName>
        <fullName evidence="2">Uncharacterized protein</fullName>
    </submittedName>
</protein>
<evidence type="ECO:0000256" key="1">
    <source>
        <dbReference type="SAM" id="Phobius"/>
    </source>
</evidence>
<dbReference type="eggNOG" id="arCOG11488">
    <property type="taxonomic scope" value="Archaea"/>
</dbReference>
<gene>
    <name evidence="2" type="ORF">C496_00360</name>
</gene>
<dbReference type="Proteomes" id="UP000011599">
    <property type="component" value="Unassembled WGS sequence"/>
</dbReference>
<dbReference type="PATRIC" id="fig|1114856.3.peg.77"/>
<keyword evidence="1" id="KW-1133">Transmembrane helix</keyword>
<name>L9WBY1_9EURY</name>
<keyword evidence="1" id="KW-0812">Transmembrane</keyword>
<dbReference type="AlphaFoldDB" id="L9WBY1"/>
<evidence type="ECO:0000313" key="3">
    <source>
        <dbReference type="Proteomes" id="UP000011599"/>
    </source>
</evidence>
<dbReference type="OrthoDB" id="192325at2157"/>
<accession>L9WBY1</accession>
<proteinExistence type="predicted"/>
<reference evidence="2 3" key="1">
    <citation type="journal article" date="2014" name="PLoS Genet.">
        <title>Phylogenetically driven sequencing of extremely halophilic archaea reveals strategies for static and dynamic osmo-response.</title>
        <authorList>
            <person name="Becker E.A."/>
            <person name="Seitzer P.M."/>
            <person name="Tritt A."/>
            <person name="Larsen D."/>
            <person name="Krusor M."/>
            <person name="Yao A.I."/>
            <person name="Wu D."/>
            <person name="Madern D."/>
            <person name="Eisen J.A."/>
            <person name="Darling A.E."/>
            <person name="Facciotti M.T."/>
        </authorList>
    </citation>
    <scope>NUCLEOTIDE SEQUENCE [LARGE SCALE GENOMIC DNA]</scope>
    <source>
        <strain evidence="2 3">GA33</strain>
    </source>
</reference>